<dbReference type="InterPro" id="IPR013078">
    <property type="entry name" value="His_Pase_superF_clade-1"/>
</dbReference>
<dbReference type="SMART" id="SM00855">
    <property type="entry name" value="PGAM"/>
    <property type="match status" value="1"/>
</dbReference>
<keyword evidence="2" id="KW-1185">Reference proteome</keyword>
<evidence type="ECO:0000313" key="1">
    <source>
        <dbReference type="EMBL" id="PZX05849.1"/>
    </source>
</evidence>
<protein>
    <submittedName>
        <fullName evidence="1">Alpha-ribazole phosphatase</fullName>
    </submittedName>
</protein>
<dbReference type="Proteomes" id="UP000248646">
    <property type="component" value="Unassembled WGS sequence"/>
</dbReference>
<dbReference type="AlphaFoldDB" id="A0A2W7MJ10"/>
<evidence type="ECO:0000313" key="2">
    <source>
        <dbReference type="Proteomes" id="UP000248646"/>
    </source>
</evidence>
<name>A0A2W7MJ10_9BACI</name>
<organism evidence="1 2">
    <name type="scientific">Psychrobacillus insolitus</name>
    <dbReference type="NCBI Taxonomy" id="1461"/>
    <lineage>
        <taxon>Bacteria</taxon>
        <taxon>Bacillati</taxon>
        <taxon>Bacillota</taxon>
        <taxon>Bacilli</taxon>
        <taxon>Bacillales</taxon>
        <taxon>Bacillaceae</taxon>
        <taxon>Psychrobacillus</taxon>
    </lineage>
</organism>
<dbReference type="RefSeq" id="WP_170122347.1">
    <property type="nucleotide sequence ID" value="NZ_QKZI01000002.1"/>
</dbReference>
<sequence>MAYPFTVIFIRHFPTQGNQQKKYIGWTDEPILEGIKTKELYAERGQIVGSDLLRCRQTAGLLFEHISYTPIENLRECSFGDWEYKTYEELKENPIYQAWIDNPRSVAPPNGESLDDMEGRVISVFYQLVEEIKNPIFITHGGPIRYLLSKFIDNDKTFWEWDVPHGSKYTLHWADKKDVLEGKPCTSFWVEHLMENEHM</sequence>
<accession>A0A2W7MJ10</accession>
<dbReference type="SUPFAM" id="SSF53254">
    <property type="entry name" value="Phosphoglycerate mutase-like"/>
    <property type="match status" value="1"/>
</dbReference>
<dbReference type="CDD" id="cd07067">
    <property type="entry name" value="HP_PGM_like"/>
    <property type="match status" value="1"/>
</dbReference>
<proteinExistence type="predicted"/>
<dbReference type="Pfam" id="PF00300">
    <property type="entry name" value="His_Phos_1"/>
    <property type="match status" value="1"/>
</dbReference>
<gene>
    <name evidence="1" type="ORF">C7437_102316</name>
</gene>
<reference evidence="1 2" key="1">
    <citation type="submission" date="2018-06" db="EMBL/GenBank/DDBJ databases">
        <title>Genomic Encyclopedia of Type Strains, Phase IV (KMG-IV): sequencing the most valuable type-strain genomes for metagenomic binning, comparative biology and taxonomic classification.</title>
        <authorList>
            <person name="Goeker M."/>
        </authorList>
    </citation>
    <scope>NUCLEOTIDE SEQUENCE [LARGE SCALE GENOMIC DNA]</scope>
    <source>
        <strain evidence="1 2">DSM 5</strain>
    </source>
</reference>
<comment type="caution">
    <text evidence="1">The sequence shown here is derived from an EMBL/GenBank/DDBJ whole genome shotgun (WGS) entry which is preliminary data.</text>
</comment>
<dbReference type="InterPro" id="IPR029033">
    <property type="entry name" value="His_PPase_superfam"/>
</dbReference>
<dbReference type="Gene3D" id="3.40.50.1240">
    <property type="entry name" value="Phosphoglycerate mutase-like"/>
    <property type="match status" value="1"/>
</dbReference>
<dbReference type="EMBL" id="QKZI01000002">
    <property type="protein sequence ID" value="PZX05849.1"/>
    <property type="molecule type" value="Genomic_DNA"/>
</dbReference>